<evidence type="ECO:0000313" key="1">
    <source>
        <dbReference type="EMBL" id="QGH71999.1"/>
    </source>
</evidence>
<name>A0A6B7ZF86_9CAUD</name>
<reference evidence="1 2" key="1">
    <citation type="submission" date="2019-11" db="EMBL/GenBank/DDBJ databases">
        <authorList>
            <person name="Lewis R."/>
            <person name="Clooney A.G."/>
            <person name="Stockdale S.R."/>
            <person name="Buttimer C."/>
            <person name="Draper L.A."/>
            <person name="Ross R.P."/>
            <person name="Hill C."/>
        </authorList>
    </citation>
    <scope>NUCLEOTIDE SEQUENCE [LARGE SCALE GENOMIC DNA]</scope>
</reference>
<gene>
    <name evidence="1" type="ORF">N1M2_136</name>
</gene>
<evidence type="ECO:0000313" key="2">
    <source>
        <dbReference type="Proteomes" id="UP000464669"/>
    </source>
</evidence>
<dbReference type="EMBL" id="MN642089">
    <property type="protein sequence ID" value="QGH71999.1"/>
    <property type="molecule type" value="Genomic_DNA"/>
</dbReference>
<dbReference type="Proteomes" id="UP000464669">
    <property type="component" value="Segment"/>
</dbReference>
<protein>
    <submittedName>
        <fullName evidence="1">Uncharacterized protein</fullName>
    </submittedName>
</protein>
<organism evidence="1 2">
    <name type="scientific">Klebsiella phage N1M2</name>
    <dbReference type="NCBI Taxonomy" id="2664939"/>
    <lineage>
        <taxon>Viruses</taxon>
        <taxon>Duplodnaviria</taxon>
        <taxon>Heunggongvirae</taxon>
        <taxon>Uroviricota</taxon>
        <taxon>Caudoviricetes</taxon>
        <taxon>Chimalliviridae</taxon>
        <taxon>Nimduovirus</taxon>
        <taxon>Nimduovirus N1M2</taxon>
    </lineage>
</organism>
<accession>A0A6B7ZF86</accession>
<proteinExistence type="predicted"/>
<sequence>MNDRMKKLFEECSQLAKDKNINIVLPTSGGPSKLMVDGIEYLDGGTVKANVIKGRTVGGSFQFKFEPGSPMAKLKEMNVPHEAFQEFRLGAVAGLVNHGIPIDEQLKSLVERIEAANGNWTKFIRTPSEITPIYNEHFELTLTKAVYNALAQSYSATMSFRLTIASKELIKEITEQYLKKNKAQVEVTGCGVYVHYDTVKELGKDITNDKPFNPDDLVFTIIPGSTIKLS</sequence>
<keyword evidence="2" id="KW-1185">Reference proteome</keyword>